<evidence type="ECO:0000313" key="5">
    <source>
        <dbReference type="EMBL" id="GAP43231.1"/>
    </source>
</evidence>
<comment type="subcellular location">
    <subcellularLocation>
        <location evidence="4">Cytoplasm</location>
    </subcellularLocation>
</comment>
<keyword evidence="2 4" id="KW-0378">Hydrolase</keyword>
<dbReference type="Gene3D" id="3.90.950.10">
    <property type="match status" value="1"/>
</dbReference>
<keyword evidence="4" id="KW-0963">Cytoplasm</keyword>
<feature type="active site" description="Proton acceptor" evidence="4">
    <location>
        <position position="78"/>
    </location>
</feature>
<feature type="site" description="Important for substrate specificity" evidence="4">
    <location>
        <position position="79"/>
    </location>
</feature>
<comment type="catalytic activity">
    <reaction evidence="4">
        <text>dTTP + H2O = dTMP + diphosphate + H(+)</text>
        <dbReference type="Rhea" id="RHEA:28534"/>
        <dbReference type="ChEBI" id="CHEBI:15377"/>
        <dbReference type="ChEBI" id="CHEBI:15378"/>
        <dbReference type="ChEBI" id="CHEBI:33019"/>
        <dbReference type="ChEBI" id="CHEBI:37568"/>
        <dbReference type="ChEBI" id="CHEBI:63528"/>
        <dbReference type="EC" id="3.6.1.9"/>
    </reaction>
</comment>
<evidence type="ECO:0000256" key="4">
    <source>
        <dbReference type="HAMAP-Rule" id="MF_00528"/>
    </source>
</evidence>
<comment type="catalytic activity">
    <reaction evidence="4">
        <text>UTP + H2O = UMP + diphosphate + H(+)</text>
        <dbReference type="Rhea" id="RHEA:29395"/>
        <dbReference type="ChEBI" id="CHEBI:15377"/>
        <dbReference type="ChEBI" id="CHEBI:15378"/>
        <dbReference type="ChEBI" id="CHEBI:33019"/>
        <dbReference type="ChEBI" id="CHEBI:46398"/>
        <dbReference type="ChEBI" id="CHEBI:57865"/>
        <dbReference type="EC" id="3.6.1.9"/>
    </reaction>
</comment>
<keyword evidence="3 4" id="KW-0546">Nucleotide metabolism</keyword>
<dbReference type="InterPro" id="IPR003697">
    <property type="entry name" value="Maf-like"/>
</dbReference>
<comment type="cofactor">
    <cofactor evidence="1 4">
        <name>a divalent metal cation</name>
        <dbReference type="ChEBI" id="CHEBI:60240"/>
    </cofactor>
</comment>
<gene>
    <name evidence="5" type="ORF">TBC1_111381</name>
</gene>
<feature type="site" description="Important for substrate specificity" evidence="4">
    <location>
        <position position="19"/>
    </location>
</feature>
<dbReference type="OrthoDB" id="9807767at2"/>
<protein>
    <recommendedName>
        <fullName evidence="4">dTTP/UTP pyrophosphatase</fullName>
        <shortName evidence="4">dTTPase/UTPase</shortName>
        <ecNumber evidence="4">3.6.1.9</ecNumber>
    </recommendedName>
    <alternativeName>
        <fullName evidence="4">Nucleoside triphosphate pyrophosphatase</fullName>
    </alternativeName>
    <alternativeName>
        <fullName evidence="4">Nucleotide pyrophosphatase</fullName>
        <shortName evidence="4">Nucleotide PPase</shortName>
    </alternativeName>
</protein>
<dbReference type="NCBIfam" id="TIGR00172">
    <property type="entry name" value="maf"/>
    <property type="match status" value="1"/>
</dbReference>
<dbReference type="Pfam" id="PF02545">
    <property type="entry name" value="Maf"/>
    <property type="match status" value="1"/>
</dbReference>
<dbReference type="InterPro" id="IPR029001">
    <property type="entry name" value="ITPase-like_fam"/>
</dbReference>
<sequence>MIDLNNSGFHFILASRSPRRQFLLSETGFKFEVQVIETEENYPENLLCEEIALHVSREKALAFDMHALPANTLLITADTIVWLDGECIGKPLDEQDAKIMLRKLSGKRHTVATGVCLRTRDRMHSFFVNTEVFFRWLEPDEIDYYVKHYKPLDKAGAYGIQEWIGYIGVERIEGSYFNVMGLPVQRLYCELKQFIQNQ</sequence>
<dbReference type="SUPFAM" id="SSF52972">
    <property type="entry name" value="ITPase-like"/>
    <property type="match status" value="1"/>
</dbReference>
<dbReference type="RefSeq" id="WP_062040083.1">
    <property type="nucleotide sequence ID" value="NZ_DF968182.1"/>
</dbReference>
<accession>A0A0S7C383</accession>
<dbReference type="PIRSF" id="PIRSF006305">
    <property type="entry name" value="Maf"/>
    <property type="match status" value="1"/>
</dbReference>
<name>A0A0S7C383_9BACT</name>
<evidence type="ECO:0000256" key="1">
    <source>
        <dbReference type="ARBA" id="ARBA00001968"/>
    </source>
</evidence>
<dbReference type="GO" id="GO:0036218">
    <property type="term" value="F:dTTP diphosphatase activity"/>
    <property type="evidence" value="ECO:0007669"/>
    <property type="project" value="RHEA"/>
</dbReference>
<feature type="site" description="Important for substrate specificity" evidence="4">
    <location>
        <position position="161"/>
    </location>
</feature>
<dbReference type="GO" id="GO:0036221">
    <property type="term" value="F:UTP diphosphatase activity"/>
    <property type="evidence" value="ECO:0007669"/>
    <property type="project" value="RHEA"/>
</dbReference>
<evidence type="ECO:0000256" key="2">
    <source>
        <dbReference type="ARBA" id="ARBA00022801"/>
    </source>
</evidence>
<dbReference type="EMBL" id="DF968182">
    <property type="protein sequence ID" value="GAP43231.1"/>
    <property type="molecule type" value="Genomic_DNA"/>
</dbReference>
<dbReference type="HAMAP" id="MF_00528">
    <property type="entry name" value="Maf"/>
    <property type="match status" value="1"/>
</dbReference>
<dbReference type="GO" id="GO:0005737">
    <property type="term" value="C:cytoplasm"/>
    <property type="evidence" value="ECO:0007669"/>
    <property type="project" value="UniProtKB-SubCell"/>
</dbReference>
<dbReference type="GO" id="GO:0009117">
    <property type="term" value="P:nucleotide metabolic process"/>
    <property type="evidence" value="ECO:0007669"/>
    <property type="project" value="UniProtKB-KW"/>
</dbReference>
<dbReference type="STRING" id="1678841.TBC1_111381"/>
<comment type="similarity">
    <text evidence="4">Belongs to the Maf family. YhdE subfamily.</text>
</comment>
<proteinExistence type="inferred from homology"/>
<dbReference type="PANTHER" id="PTHR43213">
    <property type="entry name" value="BIFUNCTIONAL DTTP/UTP PYROPHOSPHATASE/METHYLTRANSFERASE PROTEIN-RELATED"/>
    <property type="match status" value="1"/>
</dbReference>
<dbReference type="Proteomes" id="UP000053091">
    <property type="component" value="Unassembled WGS sequence"/>
</dbReference>
<dbReference type="EC" id="3.6.1.9" evidence="4"/>
<evidence type="ECO:0000256" key="3">
    <source>
        <dbReference type="ARBA" id="ARBA00023080"/>
    </source>
</evidence>
<comment type="function">
    <text evidence="4">Nucleoside triphosphate pyrophosphatase that hydrolyzes dTTP and UTP. May have a dual role in cell division arrest and in preventing the incorporation of modified nucleotides into cellular nucleic acids.</text>
</comment>
<reference evidence="5" key="1">
    <citation type="journal article" date="2015" name="Genome Announc.">
        <title>Draft Genome Sequence of Bacteroidales Strain TBC1, a Novel Isolate from a Methanogenic Wastewater Treatment System.</title>
        <authorList>
            <person name="Tourlousse D.M."/>
            <person name="Matsuura N."/>
            <person name="Sun L."/>
            <person name="Toyonaga M."/>
            <person name="Kuroda K."/>
            <person name="Ohashi A."/>
            <person name="Cruz R."/>
            <person name="Yamaguchi T."/>
            <person name="Sekiguchi Y."/>
        </authorList>
    </citation>
    <scope>NUCLEOTIDE SEQUENCE [LARGE SCALE GENOMIC DNA]</scope>
    <source>
        <strain evidence="5">TBC1</strain>
    </source>
</reference>
<dbReference type="PANTHER" id="PTHR43213:SF5">
    <property type="entry name" value="BIFUNCTIONAL DTTP_UTP PYROPHOSPHATASE_METHYLTRANSFERASE PROTEIN-RELATED"/>
    <property type="match status" value="1"/>
</dbReference>
<dbReference type="AlphaFoldDB" id="A0A0S7C383"/>
<organism evidence="5">
    <name type="scientific">Lentimicrobium saccharophilum</name>
    <dbReference type="NCBI Taxonomy" id="1678841"/>
    <lineage>
        <taxon>Bacteria</taxon>
        <taxon>Pseudomonadati</taxon>
        <taxon>Bacteroidota</taxon>
        <taxon>Bacteroidia</taxon>
        <taxon>Bacteroidales</taxon>
        <taxon>Lentimicrobiaceae</taxon>
        <taxon>Lentimicrobium</taxon>
    </lineage>
</organism>
<evidence type="ECO:0000313" key="6">
    <source>
        <dbReference type="Proteomes" id="UP000053091"/>
    </source>
</evidence>
<dbReference type="PATRIC" id="fig|1678841.3.peg.1553"/>
<keyword evidence="6" id="KW-1185">Reference proteome</keyword>
<dbReference type="CDD" id="cd00555">
    <property type="entry name" value="Maf"/>
    <property type="match status" value="1"/>
</dbReference>
<comment type="caution">
    <text evidence="4">Lacks conserved residue(s) required for the propagation of feature annotation.</text>
</comment>